<accession>A0ACC2ST95</accession>
<dbReference type="EMBL" id="QTSX02004359">
    <property type="protein sequence ID" value="KAJ9065327.1"/>
    <property type="molecule type" value="Genomic_DNA"/>
</dbReference>
<dbReference type="Proteomes" id="UP001165960">
    <property type="component" value="Unassembled WGS sequence"/>
</dbReference>
<gene>
    <name evidence="1" type="ORF">DSO57_1020819</name>
</gene>
<protein>
    <submittedName>
        <fullName evidence="1">Uncharacterized protein</fullName>
    </submittedName>
</protein>
<reference evidence="1" key="1">
    <citation type="submission" date="2022-04" db="EMBL/GenBank/DDBJ databases">
        <title>Genome of the entomopathogenic fungus Entomophthora muscae.</title>
        <authorList>
            <person name="Elya C."/>
            <person name="Lovett B.R."/>
            <person name="Lee E."/>
            <person name="Macias A.M."/>
            <person name="Hajek A.E."/>
            <person name="De Bivort B.L."/>
            <person name="Kasson M.T."/>
            <person name="De Fine Licht H.H."/>
            <person name="Stajich J.E."/>
        </authorList>
    </citation>
    <scope>NUCLEOTIDE SEQUENCE</scope>
    <source>
        <strain evidence="1">Berkeley</strain>
    </source>
</reference>
<proteinExistence type="predicted"/>
<comment type="caution">
    <text evidence="1">The sequence shown here is derived from an EMBL/GenBank/DDBJ whole genome shotgun (WGS) entry which is preliminary data.</text>
</comment>
<name>A0ACC2ST95_9FUNG</name>
<sequence>MMMEAVLESSDNMVTSEQTRLQERIATSEARLEPLLVIGHLPADPHTTLATSYTTLNLFNYPSLTERAMKNFTIFNCLDEEAQAIIMPNLPECGAFAEKFCSERSLNNHKMDFVESAQTLISLKAAYFIDIKYALLNAVQPNKCLFLALEYEIYEEHNVSVLICHLLTFKDHFELPMSFTTRDSQENRYKSSTAETNKSKPAAGTPAPGSAATSGLRTCFKCEKLGHMSRNCKHSVEKVHHVGAEEYEYKDDCEDEKATHKEGPKNC</sequence>
<evidence type="ECO:0000313" key="2">
    <source>
        <dbReference type="Proteomes" id="UP001165960"/>
    </source>
</evidence>
<organism evidence="1 2">
    <name type="scientific">Entomophthora muscae</name>
    <dbReference type="NCBI Taxonomy" id="34485"/>
    <lineage>
        <taxon>Eukaryota</taxon>
        <taxon>Fungi</taxon>
        <taxon>Fungi incertae sedis</taxon>
        <taxon>Zoopagomycota</taxon>
        <taxon>Entomophthoromycotina</taxon>
        <taxon>Entomophthoromycetes</taxon>
        <taxon>Entomophthorales</taxon>
        <taxon>Entomophthoraceae</taxon>
        <taxon>Entomophthora</taxon>
    </lineage>
</organism>
<evidence type="ECO:0000313" key="1">
    <source>
        <dbReference type="EMBL" id="KAJ9065327.1"/>
    </source>
</evidence>
<keyword evidence="2" id="KW-1185">Reference proteome</keyword>